<name>A0AAE1CPC2_9GAST</name>
<gene>
    <name evidence="2" type="ORF">RRG08_041177</name>
</gene>
<dbReference type="AlphaFoldDB" id="A0AAE1CPC2"/>
<sequence length="83" mass="9370">MDAVKLRSSRGMKHSPRPLSGPRDAARALCTVVHWVTWSPSGARIFPEFTERRRMYGLTSERTRHFIKRAAGSPCPGLFGRES</sequence>
<feature type="compositionally biased region" description="Basic residues" evidence="1">
    <location>
        <begin position="7"/>
        <end position="16"/>
    </location>
</feature>
<dbReference type="EMBL" id="JAWDGP010007341">
    <property type="protein sequence ID" value="KAK3724697.1"/>
    <property type="molecule type" value="Genomic_DNA"/>
</dbReference>
<dbReference type="Proteomes" id="UP001283361">
    <property type="component" value="Unassembled WGS sequence"/>
</dbReference>
<proteinExistence type="predicted"/>
<protein>
    <submittedName>
        <fullName evidence="2">Uncharacterized protein</fullName>
    </submittedName>
</protein>
<evidence type="ECO:0000313" key="2">
    <source>
        <dbReference type="EMBL" id="KAK3724697.1"/>
    </source>
</evidence>
<organism evidence="2 3">
    <name type="scientific">Elysia crispata</name>
    <name type="common">lettuce slug</name>
    <dbReference type="NCBI Taxonomy" id="231223"/>
    <lineage>
        <taxon>Eukaryota</taxon>
        <taxon>Metazoa</taxon>
        <taxon>Spiralia</taxon>
        <taxon>Lophotrochozoa</taxon>
        <taxon>Mollusca</taxon>
        <taxon>Gastropoda</taxon>
        <taxon>Heterobranchia</taxon>
        <taxon>Euthyneura</taxon>
        <taxon>Panpulmonata</taxon>
        <taxon>Sacoglossa</taxon>
        <taxon>Placobranchoidea</taxon>
        <taxon>Plakobranchidae</taxon>
        <taxon>Elysia</taxon>
    </lineage>
</organism>
<feature type="region of interest" description="Disordered" evidence="1">
    <location>
        <begin position="1"/>
        <end position="23"/>
    </location>
</feature>
<comment type="caution">
    <text evidence="2">The sequence shown here is derived from an EMBL/GenBank/DDBJ whole genome shotgun (WGS) entry which is preliminary data.</text>
</comment>
<evidence type="ECO:0000256" key="1">
    <source>
        <dbReference type="SAM" id="MobiDB-lite"/>
    </source>
</evidence>
<evidence type="ECO:0000313" key="3">
    <source>
        <dbReference type="Proteomes" id="UP001283361"/>
    </source>
</evidence>
<reference evidence="2" key="1">
    <citation type="journal article" date="2023" name="G3 (Bethesda)">
        <title>A reference genome for the long-term kleptoplast-retaining sea slug Elysia crispata morphotype clarki.</title>
        <authorList>
            <person name="Eastman K.E."/>
            <person name="Pendleton A.L."/>
            <person name="Shaikh M.A."/>
            <person name="Suttiyut T."/>
            <person name="Ogas R."/>
            <person name="Tomko P."/>
            <person name="Gavelis G."/>
            <person name="Widhalm J.R."/>
            <person name="Wisecaver J.H."/>
        </authorList>
    </citation>
    <scope>NUCLEOTIDE SEQUENCE</scope>
    <source>
        <strain evidence="2">ECLA1</strain>
    </source>
</reference>
<accession>A0AAE1CPC2</accession>
<keyword evidence="3" id="KW-1185">Reference proteome</keyword>